<proteinExistence type="predicted"/>
<dbReference type="OrthoDB" id="3242803at2"/>
<dbReference type="NCBIfam" id="TIGR01866">
    <property type="entry name" value="cas_Csn2"/>
    <property type="match status" value="1"/>
</dbReference>
<dbReference type="Proteomes" id="UP000291289">
    <property type="component" value="Unassembled WGS sequence"/>
</dbReference>
<protein>
    <submittedName>
        <fullName evidence="1">Type II-A CRISPR-associated protein Csn2</fullName>
    </submittedName>
</protein>
<accession>A0A4R0QQ88</accession>
<dbReference type="InterPro" id="IPR038600">
    <property type="entry name" value="Csn2_sf"/>
</dbReference>
<comment type="caution">
    <text evidence="1">The sequence shown here is derived from an EMBL/GenBank/DDBJ whole genome shotgun (WGS) entry which is preliminary data.</text>
</comment>
<gene>
    <name evidence="1" type="primary">csn2</name>
    <name evidence="1" type="ORF">EJ419_03540</name>
</gene>
<dbReference type="EMBL" id="RXLP01000017">
    <property type="protein sequence ID" value="TCD54453.1"/>
    <property type="molecule type" value="Genomic_DNA"/>
</dbReference>
<reference evidence="1 2" key="1">
    <citation type="submission" date="2018-12" db="EMBL/GenBank/DDBJ databases">
        <title>Alloscrdovia theropitheci sp. nov: a novel taxon from the feces of the bleeding-herat monkey (Theropithecus geleda).</title>
        <authorList>
            <person name="Modesto M."/>
        </authorList>
    </citation>
    <scope>NUCLEOTIDE SEQUENCE [LARGE SCALE GENOMIC DNA]</scope>
    <source>
        <strain evidence="1 2">GLDI4/2</strain>
    </source>
</reference>
<organism evidence="1 2">
    <name type="scientific">Alloscardovia theropitheci</name>
    <dbReference type="NCBI Taxonomy" id="2496842"/>
    <lineage>
        <taxon>Bacteria</taxon>
        <taxon>Bacillati</taxon>
        <taxon>Actinomycetota</taxon>
        <taxon>Actinomycetes</taxon>
        <taxon>Bifidobacteriales</taxon>
        <taxon>Bifidobacteriaceae</taxon>
        <taxon>Alloscardovia</taxon>
    </lineage>
</organism>
<dbReference type="Gene3D" id="3.40.50.11940">
    <property type="match status" value="1"/>
</dbReference>
<sequence length="222" mass="25710">MITVLNMPPLDSIEIGKGLNIIGTNNSSVFFQLSQLLKGRDDMGNMFDDKDNLVEKVASQILFIGDVASPYNFNDWFMKQMITKLLFNVDEYQLKELHEIFERGYSVFDSLALDSMLPVNLSAEFEVKAILGIYKPSIDVPNPRSFYDVLQSIIDTAGALNEKRMLVLLHITKYCTKEQLDYLARDILRQELQVLSLEWTDHLFRFEDGRSWYVDEDFVQFP</sequence>
<evidence type="ECO:0000313" key="1">
    <source>
        <dbReference type="EMBL" id="TCD54453.1"/>
    </source>
</evidence>
<keyword evidence="2" id="KW-1185">Reference proteome</keyword>
<name>A0A4R0QQ88_9BIFI</name>
<dbReference type="InterPro" id="IPR010146">
    <property type="entry name" value="CRISPR-assoc_prot_Csn2-typ"/>
</dbReference>
<evidence type="ECO:0000313" key="2">
    <source>
        <dbReference type="Proteomes" id="UP000291289"/>
    </source>
</evidence>
<dbReference type="RefSeq" id="WP_131283685.1">
    <property type="nucleotide sequence ID" value="NZ_RXLP01000017.1"/>
</dbReference>
<dbReference type="AlphaFoldDB" id="A0A4R0QQ88"/>